<evidence type="ECO:0000313" key="2">
    <source>
        <dbReference type="EMBL" id="NAW66324.1"/>
    </source>
</evidence>
<comment type="caution">
    <text evidence="2">The sequence shown here is derived from an EMBL/GenBank/DDBJ whole genome shotgun (WGS) entry which is preliminary data.</text>
</comment>
<dbReference type="Proteomes" id="UP000465712">
    <property type="component" value="Unassembled WGS sequence"/>
</dbReference>
<evidence type="ECO:0000313" key="3">
    <source>
        <dbReference type="Proteomes" id="UP000465712"/>
    </source>
</evidence>
<evidence type="ECO:0000259" key="1">
    <source>
        <dbReference type="Pfam" id="PF01755"/>
    </source>
</evidence>
<dbReference type="InterPro" id="IPR002654">
    <property type="entry name" value="Glyco_trans_25"/>
</dbReference>
<name>A0A7X4WCQ3_9GAMM</name>
<reference evidence="2 3" key="1">
    <citation type="submission" date="2017-05" db="EMBL/GenBank/DDBJ databases">
        <title>High clonality and local adaptation shapes Vibrionaceae linages within an endangered oasis.</title>
        <authorList>
            <person name="Vazquez-Rosas-Landa M."/>
        </authorList>
    </citation>
    <scope>NUCLEOTIDE SEQUENCE [LARGE SCALE GENOMIC DNA]</scope>
    <source>
        <strain evidence="2 3">P46_P4S1P180</strain>
    </source>
</reference>
<proteinExistence type="predicted"/>
<keyword evidence="2" id="KW-0808">Transferase</keyword>
<accession>A0A7X4WCQ3</accession>
<dbReference type="GO" id="GO:0016740">
    <property type="term" value="F:transferase activity"/>
    <property type="evidence" value="ECO:0007669"/>
    <property type="project" value="UniProtKB-KW"/>
</dbReference>
<dbReference type="CDD" id="cd06532">
    <property type="entry name" value="Glyco_transf_25"/>
    <property type="match status" value="1"/>
</dbReference>
<dbReference type="AlphaFoldDB" id="A0A7X4WCQ3"/>
<dbReference type="EMBL" id="WXWW01000204">
    <property type="protein sequence ID" value="NAW66324.1"/>
    <property type="molecule type" value="Genomic_DNA"/>
</dbReference>
<dbReference type="OrthoDB" id="9816113at2"/>
<feature type="domain" description="Glycosyl transferase family 25" evidence="1">
    <location>
        <begin position="2"/>
        <end position="177"/>
    </location>
</feature>
<protein>
    <submittedName>
        <fullName evidence="2">Glycosyltransferase</fullName>
    </submittedName>
</protein>
<organism evidence="2 3">
    <name type="scientific">Photobacterium halotolerans</name>
    <dbReference type="NCBI Taxonomy" id="265726"/>
    <lineage>
        <taxon>Bacteria</taxon>
        <taxon>Pseudomonadati</taxon>
        <taxon>Pseudomonadota</taxon>
        <taxon>Gammaproteobacteria</taxon>
        <taxon>Vibrionales</taxon>
        <taxon>Vibrionaceae</taxon>
        <taxon>Photobacterium</taxon>
    </lineage>
</organism>
<gene>
    <name evidence="2" type="ORF">CAG72_13945</name>
</gene>
<dbReference type="Pfam" id="PF01755">
    <property type="entry name" value="Glyco_transf_25"/>
    <property type="match status" value="1"/>
</dbReference>
<sequence length="239" mass="27150">MPTFVVSLARSNERREHMQSLLQHAGIPFEFFDAIDGTASEQFLHSDKAAPKLTFKRKGYHLVPAEIACFASHYALWEKCVALNVPILILEDNIEFCSDLHSILDTLADYIDKYQFIKLSATHPNRYKAKTVISESHSIGVYRKGTCGTTAYIVSPKAAHKLLKNATIFIEPVDDYIEKTWRHGVTVYHIYPSVIERSQLATTIGSTRKQKQPVSFSQKMYIEGYRAYESVMRKLSAPS</sequence>